<feature type="region of interest" description="Disordered" evidence="1">
    <location>
        <begin position="151"/>
        <end position="222"/>
    </location>
</feature>
<reference evidence="2 3" key="1">
    <citation type="submission" date="2017-03" db="EMBL/GenBank/DDBJ databases">
        <title>Genome Survey of Euroglyphus maynei.</title>
        <authorList>
            <person name="Arlian L.G."/>
            <person name="Morgan M.S."/>
            <person name="Rider S.D."/>
        </authorList>
    </citation>
    <scope>NUCLEOTIDE SEQUENCE [LARGE SCALE GENOMIC DNA]</scope>
    <source>
        <strain evidence="2">Arlian Lab</strain>
        <tissue evidence="2">Whole body</tissue>
    </source>
</reference>
<feature type="compositionally biased region" description="Polar residues" evidence="1">
    <location>
        <begin position="157"/>
        <end position="169"/>
    </location>
</feature>
<feature type="region of interest" description="Disordered" evidence="1">
    <location>
        <begin position="117"/>
        <end position="138"/>
    </location>
</feature>
<evidence type="ECO:0000256" key="1">
    <source>
        <dbReference type="SAM" id="MobiDB-lite"/>
    </source>
</evidence>
<name>A0A1Y3B9G6_EURMA</name>
<gene>
    <name evidence="2" type="ORF">BLA29_011044</name>
</gene>
<evidence type="ECO:0000313" key="3">
    <source>
        <dbReference type="Proteomes" id="UP000194236"/>
    </source>
</evidence>
<accession>A0A1Y3B9G6</accession>
<protein>
    <submittedName>
        <fullName evidence="2">Uncharacterized protein</fullName>
    </submittedName>
</protein>
<organism evidence="2 3">
    <name type="scientific">Euroglyphus maynei</name>
    <name type="common">Mayne's house dust mite</name>
    <dbReference type="NCBI Taxonomy" id="6958"/>
    <lineage>
        <taxon>Eukaryota</taxon>
        <taxon>Metazoa</taxon>
        <taxon>Ecdysozoa</taxon>
        <taxon>Arthropoda</taxon>
        <taxon>Chelicerata</taxon>
        <taxon>Arachnida</taxon>
        <taxon>Acari</taxon>
        <taxon>Acariformes</taxon>
        <taxon>Sarcoptiformes</taxon>
        <taxon>Astigmata</taxon>
        <taxon>Psoroptidia</taxon>
        <taxon>Analgoidea</taxon>
        <taxon>Pyroglyphidae</taxon>
        <taxon>Pyroglyphinae</taxon>
        <taxon>Euroglyphus</taxon>
    </lineage>
</organism>
<sequence length="222" mass="25433">MATNSSSLPNNNNNNTNQTINVIPKPTTATIIQQAQIVVPNTSIDGTQSNAVPVRRIIVPQGTTLLAPRIMQLHHPQHKQHPAPPYHCYVQQRHPTVMAYAAPPNVQIRQMIRTPHYASGDNQQNHHTQFPDPSEIRRRDGLYAYPQVLIRKDDTRSNNQFKTNENADQSSEEKDELEAFVQQEHQRTERIKKRYSFTEDDDPTFGFARRPSVRGIRPKFGQ</sequence>
<keyword evidence="3" id="KW-1185">Reference proteome</keyword>
<feature type="non-terminal residue" evidence="2">
    <location>
        <position position="222"/>
    </location>
</feature>
<proteinExistence type="predicted"/>
<comment type="caution">
    <text evidence="2">The sequence shown here is derived from an EMBL/GenBank/DDBJ whole genome shotgun (WGS) entry which is preliminary data.</text>
</comment>
<dbReference type="AlphaFoldDB" id="A0A1Y3B9G6"/>
<dbReference type="Proteomes" id="UP000194236">
    <property type="component" value="Unassembled WGS sequence"/>
</dbReference>
<dbReference type="OrthoDB" id="8197931at2759"/>
<evidence type="ECO:0000313" key="2">
    <source>
        <dbReference type="EMBL" id="OTF76236.1"/>
    </source>
</evidence>
<dbReference type="EMBL" id="MUJZ01038451">
    <property type="protein sequence ID" value="OTF76236.1"/>
    <property type="molecule type" value="Genomic_DNA"/>
</dbReference>